<reference evidence="7 8" key="1">
    <citation type="submission" date="2017-04" db="EMBL/GenBank/DDBJ databases">
        <title>Comparative genome analysis of Subtercola boreus.</title>
        <authorList>
            <person name="Cho Y.-J."/>
            <person name="Cho A."/>
            <person name="Kim O.-S."/>
            <person name="Lee J.-I."/>
        </authorList>
    </citation>
    <scope>NUCLEOTIDE SEQUENCE [LARGE SCALE GENOMIC DNA]</scope>
    <source>
        <strain evidence="7 8">P28004</strain>
    </source>
</reference>
<evidence type="ECO:0000256" key="5">
    <source>
        <dbReference type="ARBA" id="ARBA00023288"/>
    </source>
</evidence>
<evidence type="ECO:0000256" key="6">
    <source>
        <dbReference type="SAM" id="SignalP"/>
    </source>
</evidence>
<evidence type="ECO:0000313" key="8">
    <source>
        <dbReference type="Proteomes" id="UP000257080"/>
    </source>
</evidence>
<dbReference type="SUPFAM" id="SSF53850">
    <property type="entry name" value="Periplasmic binding protein-like II"/>
    <property type="match status" value="1"/>
</dbReference>
<dbReference type="OrthoDB" id="2060074at2"/>
<dbReference type="Gene3D" id="3.40.190.10">
    <property type="entry name" value="Periplasmic binding protein-like II"/>
    <property type="match status" value="2"/>
</dbReference>
<sequence length="429" mass="46453">MAKKHIAIAGVAISALLLAGCSANNQSTDGKPSGEITVLTNRTDLIKDKTFDGYTAAFEKLYPDVTVKVQGITDYENEVTTRLSTKNYGDVLGIPASVTPDQLPQFFEPLGDTAQLKDKYRFLNDKSFDGKQYGLPTFGNANGIVYNKRVWKEAGVTSLPTTPDEFIADLKLIKSKTDAIPYYTNYKDGWPLGSWQGQQGFSNDANVVSDRDTNRAPWSAGSEQYTTDALLYNVVHDGLSEPDPTTTAWEGSKGMLATGQVASAVLGSWAIVQFQQAAKDAGADPADIGFMPMPYQVDGKFHSTIGGDINVAVNVNSKNKPAARAWVDWFTTQSTFAADSGALSSVVGSPNPSTLQDFTDADVQYVELNAADKPSLDSDIYNKAQIDLFGMLYRQKLIDIARGAADGDMNSYFADLNKQWADAIDSVKS</sequence>
<proteinExistence type="predicted"/>
<feature type="chain" id="PRO_5038578058" description="ABC transporter substrate-binding protein" evidence="6">
    <location>
        <begin position="20"/>
        <end position="429"/>
    </location>
</feature>
<keyword evidence="2 6" id="KW-0732">Signal</keyword>
<dbReference type="PROSITE" id="PS51257">
    <property type="entry name" value="PROKAR_LIPOPROTEIN"/>
    <property type="match status" value="1"/>
</dbReference>
<evidence type="ECO:0000256" key="1">
    <source>
        <dbReference type="ARBA" id="ARBA00022475"/>
    </source>
</evidence>
<name>A0A3E0WGE2_9MICO</name>
<protein>
    <recommendedName>
        <fullName evidence="9">ABC transporter substrate-binding protein</fullName>
    </recommendedName>
</protein>
<dbReference type="PANTHER" id="PTHR43649">
    <property type="entry name" value="ARABINOSE-BINDING PROTEIN-RELATED"/>
    <property type="match status" value="1"/>
</dbReference>
<dbReference type="EMBL" id="NBXE01000006">
    <property type="protein sequence ID" value="RFA29107.1"/>
    <property type="molecule type" value="Genomic_DNA"/>
</dbReference>
<evidence type="ECO:0000256" key="2">
    <source>
        <dbReference type="ARBA" id="ARBA00022729"/>
    </source>
</evidence>
<dbReference type="AlphaFoldDB" id="A0A3E0WGE2"/>
<evidence type="ECO:0000313" key="7">
    <source>
        <dbReference type="EMBL" id="RFA29107.1"/>
    </source>
</evidence>
<keyword evidence="4" id="KW-0564">Palmitate</keyword>
<dbReference type="Pfam" id="PF01547">
    <property type="entry name" value="SBP_bac_1"/>
    <property type="match status" value="1"/>
</dbReference>
<comment type="caution">
    <text evidence="7">The sequence shown here is derived from an EMBL/GenBank/DDBJ whole genome shotgun (WGS) entry which is preliminary data.</text>
</comment>
<dbReference type="InterPro" id="IPR050490">
    <property type="entry name" value="Bact_solute-bd_prot1"/>
</dbReference>
<keyword evidence="1" id="KW-1003">Cell membrane</keyword>
<evidence type="ECO:0008006" key="9">
    <source>
        <dbReference type="Google" id="ProtNLM"/>
    </source>
</evidence>
<keyword evidence="3" id="KW-0472">Membrane</keyword>
<dbReference type="InterPro" id="IPR006059">
    <property type="entry name" value="SBP"/>
</dbReference>
<accession>A0A3E0WGE2</accession>
<evidence type="ECO:0000256" key="4">
    <source>
        <dbReference type="ARBA" id="ARBA00023139"/>
    </source>
</evidence>
<gene>
    <name evidence="7" type="ORF">B7R25_02280</name>
</gene>
<organism evidence="7 8">
    <name type="scientific">Subtercola boreus</name>
    <dbReference type="NCBI Taxonomy" id="120213"/>
    <lineage>
        <taxon>Bacteria</taxon>
        <taxon>Bacillati</taxon>
        <taxon>Actinomycetota</taxon>
        <taxon>Actinomycetes</taxon>
        <taxon>Micrococcales</taxon>
        <taxon>Microbacteriaceae</taxon>
        <taxon>Subtercola</taxon>
    </lineage>
</organism>
<feature type="signal peptide" evidence="6">
    <location>
        <begin position="1"/>
        <end position="19"/>
    </location>
</feature>
<dbReference type="PANTHER" id="PTHR43649:SF33">
    <property type="entry name" value="POLYGALACTURONAN_RHAMNOGALACTURONAN-BINDING PROTEIN YTCQ"/>
    <property type="match status" value="1"/>
</dbReference>
<dbReference type="Proteomes" id="UP000257080">
    <property type="component" value="Unassembled WGS sequence"/>
</dbReference>
<evidence type="ECO:0000256" key="3">
    <source>
        <dbReference type="ARBA" id="ARBA00023136"/>
    </source>
</evidence>
<keyword evidence="5" id="KW-0449">Lipoprotein</keyword>